<dbReference type="InterPro" id="IPR007560">
    <property type="entry name" value="Restrct_endonuc_IV_Mrr"/>
</dbReference>
<feature type="domain" description="DNA methylase N-4/N-6" evidence="3">
    <location>
        <begin position="19"/>
        <end position="147"/>
    </location>
</feature>
<keyword evidence="2" id="KW-0808">Transferase</keyword>
<name>X1ILN6_9ZZZZ</name>
<feature type="domain" description="Restriction endonuclease type IV Mrr" evidence="4">
    <location>
        <begin position="192"/>
        <end position="272"/>
    </location>
</feature>
<reference evidence="5" key="1">
    <citation type="journal article" date="2014" name="Front. Microbiol.">
        <title>High frequency of phylogenetically diverse reductive dehalogenase-homologous genes in deep subseafloor sedimentary metagenomes.</title>
        <authorList>
            <person name="Kawai M."/>
            <person name="Futagami T."/>
            <person name="Toyoda A."/>
            <person name="Takaki Y."/>
            <person name="Nishi S."/>
            <person name="Hori S."/>
            <person name="Arai W."/>
            <person name="Tsubouchi T."/>
            <person name="Morono Y."/>
            <person name="Uchiyama I."/>
            <person name="Ito T."/>
            <person name="Fujiyama A."/>
            <person name="Inagaki F."/>
            <person name="Takami H."/>
        </authorList>
    </citation>
    <scope>NUCLEOTIDE SEQUENCE</scope>
    <source>
        <strain evidence="5">Expedition CK06-06</strain>
    </source>
</reference>
<accession>X1ILN6</accession>
<dbReference type="GO" id="GO:0003677">
    <property type="term" value="F:DNA binding"/>
    <property type="evidence" value="ECO:0007669"/>
    <property type="project" value="InterPro"/>
</dbReference>
<dbReference type="InterPro" id="IPR001091">
    <property type="entry name" value="RM_Methyltransferase"/>
</dbReference>
<evidence type="ECO:0000313" key="5">
    <source>
        <dbReference type="EMBL" id="GAH70170.1"/>
    </source>
</evidence>
<feature type="non-terminal residue" evidence="5">
    <location>
        <position position="1"/>
    </location>
</feature>
<proteinExistence type="predicted"/>
<dbReference type="PANTHER" id="PTHR13370:SF24">
    <property type="entry name" value="TYPE III RESTRICTION-MODIFICATION ENZYME STYLTI MOD SUBUNIT"/>
    <property type="match status" value="1"/>
</dbReference>
<gene>
    <name evidence="5" type="ORF">S03H2_41459</name>
</gene>
<feature type="non-terminal residue" evidence="5">
    <location>
        <position position="273"/>
    </location>
</feature>
<dbReference type="GO" id="GO:0032259">
    <property type="term" value="P:methylation"/>
    <property type="evidence" value="ECO:0007669"/>
    <property type="project" value="UniProtKB-KW"/>
</dbReference>
<comment type="caution">
    <text evidence="5">The sequence shown here is derived from an EMBL/GenBank/DDBJ whole genome shotgun (WGS) entry which is preliminary data.</text>
</comment>
<dbReference type="InterPro" id="IPR002941">
    <property type="entry name" value="DNA_methylase_N4/N6"/>
</dbReference>
<dbReference type="GO" id="GO:0004519">
    <property type="term" value="F:endonuclease activity"/>
    <property type="evidence" value="ECO:0007669"/>
    <property type="project" value="InterPro"/>
</dbReference>
<dbReference type="PRINTS" id="PR00508">
    <property type="entry name" value="S21N4MTFRASE"/>
</dbReference>
<evidence type="ECO:0000256" key="1">
    <source>
        <dbReference type="ARBA" id="ARBA00022603"/>
    </source>
</evidence>
<protein>
    <recommendedName>
        <fullName evidence="6">DNA methylase N-4/N-6 domain-containing protein</fullName>
    </recommendedName>
</protein>
<dbReference type="GO" id="GO:0009307">
    <property type="term" value="P:DNA restriction-modification system"/>
    <property type="evidence" value="ECO:0007669"/>
    <property type="project" value="InterPro"/>
</dbReference>
<sequence length="273" mass="31262">YIFNYKEVLNKYLEVTIKKYKYKDKKGYYRLVGRGIKGSPFKSAKDLTHEQEKQYPDLITRSYLKEGYPPEDYWNIDIINQASKERLGYPTQKPETLLERIIKASSNKNDLIIDPFCGCGTTIAVAQRLQRKWIGIDVSPSACKLMKNRVEKNGARGVKIIGLPVNIDELKKLPPFEFQNWCIGALGGTVNPKKIGDMGIDGFTFFNRYPIQVKQSENIGRNVVDNFETAIKRIEKDRGYIIAFSFGKGAYEEVARVKNKGLFIELLTVDKLL</sequence>
<dbReference type="SUPFAM" id="SSF53335">
    <property type="entry name" value="S-adenosyl-L-methionine-dependent methyltransferases"/>
    <property type="match status" value="1"/>
</dbReference>
<dbReference type="Pfam" id="PF01555">
    <property type="entry name" value="N6_N4_Mtase"/>
    <property type="match status" value="1"/>
</dbReference>
<dbReference type="AlphaFoldDB" id="X1ILN6"/>
<dbReference type="GO" id="GO:0005737">
    <property type="term" value="C:cytoplasm"/>
    <property type="evidence" value="ECO:0007669"/>
    <property type="project" value="TreeGrafter"/>
</dbReference>
<dbReference type="CDD" id="cd02440">
    <property type="entry name" value="AdoMet_MTases"/>
    <property type="match status" value="1"/>
</dbReference>
<organism evidence="5">
    <name type="scientific">marine sediment metagenome</name>
    <dbReference type="NCBI Taxonomy" id="412755"/>
    <lineage>
        <taxon>unclassified sequences</taxon>
        <taxon>metagenomes</taxon>
        <taxon>ecological metagenomes</taxon>
    </lineage>
</organism>
<evidence type="ECO:0000259" key="3">
    <source>
        <dbReference type="Pfam" id="PF01555"/>
    </source>
</evidence>
<dbReference type="Gene3D" id="3.40.50.150">
    <property type="entry name" value="Vaccinia Virus protein VP39"/>
    <property type="match status" value="1"/>
</dbReference>
<dbReference type="GO" id="GO:0008170">
    <property type="term" value="F:N-methyltransferase activity"/>
    <property type="evidence" value="ECO:0007669"/>
    <property type="project" value="InterPro"/>
</dbReference>
<dbReference type="InterPro" id="IPR029063">
    <property type="entry name" value="SAM-dependent_MTases_sf"/>
</dbReference>
<dbReference type="PANTHER" id="PTHR13370">
    <property type="entry name" value="RNA METHYLASE-RELATED"/>
    <property type="match status" value="1"/>
</dbReference>
<evidence type="ECO:0000259" key="4">
    <source>
        <dbReference type="Pfam" id="PF04471"/>
    </source>
</evidence>
<dbReference type="Pfam" id="PF04471">
    <property type="entry name" value="Mrr_cat"/>
    <property type="match status" value="1"/>
</dbReference>
<keyword evidence="1" id="KW-0489">Methyltransferase</keyword>
<evidence type="ECO:0000256" key="2">
    <source>
        <dbReference type="ARBA" id="ARBA00022679"/>
    </source>
</evidence>
<dbReference type="EMBL" id="BARU01025758">
    <property type="protein sequence ID" value="GAH70170.1"/>
    <property type="molecule type" value="Genomic_DNA"/>
</dbReference>
<evidence type="ECO:0008006" key="6">
    <source>
        <dbReference type="Google" id="ProtNLM"/>
    </source>
</evidence>